<name>A0A1T1HD50_OCELI</name>
<dbReference type="PANTHER" id="PTHR30213">
    <property type="entry name" value="INNER MEMBRANE PROTEIN YHJD"/>
    <property type="match status" value="1"/>
</dbReference>
<sequence>MTSIFKRDWFGLLRFIIRRFIDQECQKTAAAMTYTTLFALVPLMTVAYSILSALLSTEGAGAGIQDLLFRNLLPESSQVVSNYLADFAQQARNLTFVGVGFLIITAILMMKSIERAFNRIWSVAEDRKGASSFLLYWSVLTLGPLLMGSGLAVTSFVVSHKLFLDATDTLGITAILLQFLPLLTSSVAFMMLFFFVPKTHVSLRHAWLGGIFTAVCFELAKWGFSHFVSLSPSYQVVYGAFAAVPLFLLWIYISWNILLLGATLVMALQRYRPNWHSANREPLIVALKVVQALFDHWKSNKPLTTNELQEMVSVLSARQQRKLLQVLQNQGLLVFVKNEASVKGWPSGYWQLGRDLSAMTQWQLLALMPWRIPPELLAAETIDTKSPKGGFSLLSPSVINTLQDYLRQGESVLSQPAQTLFESKQA</sequence>
<dbReference type="EMBL" id="MTSD02000002">
    <property type="protein sequence ID" value="OOV87743.1"/>
    <property type="molecule type" value="Genomic_DNA"/>
</dbReference>
<dbReference type="HAMAP" id="MF_00672">
    <property type="entry name" value="UPF0761"/>
    <property type="match status" value="1"/>
</dbReference>
<keyword evidence="2 7" id="KW-1003">Cell membrane</keyword>
<protein>
    <recommendedName>
        <fullName evidence="7">UPF0761 membrane protein BTA35_0206970</fullName>
    </recommendedName>
</protein>
<feature type="transmembrane region" description="Helical" evidence="7">
    <location>
        <begin position="134"/>
        <end position="158"/>
    </location>
</feature>
<dbReference type="AlphaFoldDB" id="A0A1T1HD50"/>
<evidence type="ECO:0000256" key="3">
    <source>
        <dbReference type="ARBA" id="ARBA00022519"/>
    </source>
</evidence>
<keyword evidence="5 7" id="KW-1133">Transmembrane helix</keyword>
<comment type="similarity">
    <text evidence="7">Belongs to the UPF0761 family.</text>
</comment>
<dbReference type="PANTHER" id="PTHR30213:SF0">
    <property type="entry name" value="UPF0761 MEMBRANE PROTEIN YIHY"/>
    <property type="match status" value="1"/>
</dbReference>
<keyword evidence="9" id="KW-1185">Reference proteome</keyword>
<dbReference type="GO" id="GO:0005886">
    <property type="term" value="C:plasma membrane"/>
    <property type="evidence" value="ECO:0007669"/>
    <property type="project" value="UniProtKB-SubCell"/>
</dbReference>
<evidence type="ECO:0000256" key="5">
    <source>
        <dbReference type="ARBA" id="ARBA00022989"/>
    </source>
</evidence>
<evidence type="ECO:0000256" key="4">
    <source>
        <dbReference type="ARBA" id="ARBA00022692"/>
    </source>
</evidence>
<dbReference type="NCBIfam" id="TIGR00765">
    <property type="entry name" value="yihY_not_rbn"/>
    <property type="match status" value="1"/>
</dbReference>
<keyword evidence="4 7" id="KW-0812">Transmembrane</keyword>
<gene>
    <name evidence="8" type="ORF">BTA35_0206970</name>
</gene>
<comment type="subcellular location">
    <subcellularLocation>
        <location evidence="1 7">Cell membrane</location>
        <topology evidence="1 7">Multi-pass membrane protein</topology>
    </subcellularLocation>
</comment>
<evidence type="ECO:0000313" key="8">
    <source>
        <dbReference type="EMBL" id="OOV87743.1"/>
    </source>
</evidence>
<dbReference type="InterPro" id="IPR017039">
    <property type="entry name" value="Virul_fac_BrkB"/>
</dbReference>
<keyword evidence="6 7" id="KW-0472">Membrane</keyword>
<organism evidence="8 9">
    <name type="scientific">Oceanospirillum linum</name>
    <dbReference type="NCBI Taxonomy" id="966"/>
    <lineage>
        <taxon>Bacteria</taxon>
        <taxon>Pseudomonadati</taxon>
        <taxon>Pseudomonadota</taxon>
        <taxon>Gammaproteobacteria</taxon>
        <taxon>Oceanospirillales</taxon>
        <taxon>Oceanospirillaceae</taxon>
        <taxon>Oceanospirillum</taxon>
    </lineage>
</organism>
<dbReference type="Pfam" id="PF03631">
    <property type="entry name" value="Virul_fac_BrkB"/>
    <property type="match status" value="1"/>
</dbReference>
<dbReference type="InterPro" id="IPR023679">
    <property type="entry name" value="UPF0761_bac"/>
</dbReference>
<evidence type="ECO:0000256" key="6">
    <source>
        <dbReference type="ARBA" id="ARBA00023136"/>
    </source>
</evidence>
<feature type="transmembrane region" description="Helical" evidence="7">
    <location>
        <begin position="94"/>
        <end position="113"/>
    </location>
</feature>
<evidence type="ECO:0000256" key="2">
    <source>
        <dbReference type="ARBA" id="ARBA00022475"/>
    </source>
</evidence>
<feature type="transmembrane region" description="Helical" evidence="7">
    <location>
        <begin position="206"/>
        <end position="224"/>
    </location>
</feature>
<accession>A0A1T1HD50</accession>
<feature type="transmembrane region" description="Helical" evidence="7">
    <location>
        <begin position="170"/>
        <end position="194"/>
    </location>
</feature>
<evidence type="ECO:0000313" key="9">
    <source>
        <dbReference type="Proteomes" id="UP000190064"/>
    </source>
</evidence>
<dbReference type="STRING" id="966.BTA35_0206970"/>
<evidence type="ECO:0000256" key="1">
    <source>
        <dbReference type="ARBA" id="ARBA00004651"/>
    </source>
</evidence>
<reference evidence="8" key="1">
    <citation type="submission" date="2017-02" db="EMBL/GenBank/DDBJ databases">
        <title>Draft Genome Sequence of the Salt Water Bacterium Oceanospirillum linum ATCC 11336.</title>
        <authorList>
            <person name="Trachtenberg A.M."/>
            <person name="Carney J.G."/>
            <person name="Linnane J.D."/>
            <person name="Rheaume B.A."/>
            <person name="Pitts N.L."/>
            <person name="Mykles D.L."/>
            <person name="Maclea K.S."/>
        </authorList>
    </citation>
    <scope>NUCLEOTIDE SEQUENCE [LARGE SCALE GENOMIC DNA]</scope>
    <source>
        <strain evidence="8">ATCC 11336</strain>
    </source>
</reference>
<feature type="transmembrane region" description="Helical" evidence="7">
    <location>
        <begin position="28"/>
        <end position="51"/>
    </location>
</feature>
<dbReference type="RefSeq" id="WP_078319090.1">
    <property type="nucleotide sequence ID" value="NZ_FXTS01000002.1"/>
</dbReference>
<keyword evidence="3" id="KW-0997">Cell inner membrane</keyword>
<comment type="caution">
    <text evidence="8">The sequence shown here is derived from an EMBL/GenBank/DDBJ whole genome shotgun (WGS) entry which is preliminary data.</text>
</comment>
<feature type="transmembrane region" description="Helical" evidence="7">
    <location>
        <begin position="236"/>
        <end position="268"/>
    </location>
</feature>
<proteinExistence type="inferred from homology"/>
<dbReference type="Proteomes" id="UP000190064">
    <property type="component" value="Unassembled WGS sequence"/>
</dbReference>
<evidence type="ECO:0000256" key="7">
    <source>
        <dbReference type="HAMAP-Rule" id="MF_00672"/>
    </source>
</evidence>